<dbReference type="VEuPathDB" id="TriTrypDB:LPMP_201500"/>
<name>A0A088RR47_LEIPA</name>
<dbReference type="EMBL" id="CP009389">
    <property type="protein sequence ID" value="AIN97644.1"/>
    <property type="molecule type" value="Genomic_DNA"/>
</dbReference>
<dbReference type="RefSeq" id="XP_010698351.1">
    <property type="nucleotide sequence ID" value="XM_010700049.1"/>
</dbReference>
<organism evidence="2 3">
    <name type="scientific">Leishmania panamensis</name>
    <dbReference type="NCBI Taxonomy" id="5679"/>
    <lineage>
        <taxon>Eukaryota</taxon>
        <taxon>Discoba</taxon>
        <taxon>Euglenozoa</taxon>
        <taxon>Kinetoplastea</taxon>
        <taxon>Metakinetoplastina</taxon>
        <taxon>Trypanosomatida</taxon>
        <taxon>Trypanosomatidae</taxon>
        <taxon>Leishmaniinae</taxon>
        <taxon>Leishmania</taxon>
        <taxon>Leishmania guyanensis species complex</taxon>
    </lineage>
</organism>
<keyword evidence="3" id="KW-1185">Reference proteome</keyword>
<feature type="region of interest" description="Disordered" evidence="1">
    <location>
        <begin position="188"/>
        <end position="210"/>
    </location>
</feature>
<dbReference type="VEuPathDB" id="TriTrypDB:LPAL13_200020200"/>
<evidence type="ECO:0000313" key="3">
    <source>
        <dbReference type="Proteomes" id="UP000063063"/>
    </source>
</evidence>
<dbReference type="KEGG" id="lpan:LPMP_201500"/>
<sequence>MSLFARSEQSVKSAYHCVTLLDNWDEDRRQFGQPVPTTSGTGDFDPNTTYNTSYKALTAAQTAEAKPPGCFAAEAPRILLFHHGDIGNIQTYCHATSELALTDRNERVYTNDEVLDMPGVSSRRKKTAALQKSMNGFSASRSDHSGALTGGLDVDEVSAAVQREALYLQSMAKTVCSTPYLASQMQTSASYSGGEKAATTESESGYAPPRLLPVGRVAERERLLTTKNVSIDATGMYVCDNLDAYPLTSSQCVGKMTKSCDNPMHKTNLRVHYMEDDY</sequence>
<dbReference type="eggNOG" id="ENOG502S4D1">
    <property type="taxonomic scope" value="Eukaryota"/>
</dbReference>
<evidence type="ECO:0000256" key="1">
    <source>
        <dbReference type="SAM" id="MobiDB-lite"/>
    </source>
</evidence>
<dbReference type="OrthoDB" id="271562at2759"/>
<reference evidence="2 3" key="1">
    <citation type="journal article" date="2015" name="Sci. Rep.">
        <title>The genome of Leishmania panamensis: insights into genomics of the L. (Viannia) subgenus.</title>
        <authorList>
            <person name="Llanes A."/>
            <person name="Restrepo C.M."/>
            <person name="Vecchio G.D."/>
            <person name="Anguizola F.J."/>
            <person name="Lleonart R."/>
        </authorList>
    </citation>
    <scope>NUCLEOTIDE SEQUENCE [LARGE SCALE GENOMIC DNA]</scope>
    <source>
        <strain evidence="2 3">MHOM/PA/94/PSC-1</strain>
    </source>
</reference>
<protein>
    <submittedName>
        <fullName evidence="2">Uncharacterized protein</fullName>
    </submittedName>
</protein>
<gene>
    <name evidence="2" type="ORF">LPMP_201500</name>
</gene>
<evidence type="ECO:0000313" key="2">
    <source>
        <dbReference type="EMBL" id="AIN97644.1"/>
    </source>
</evidence>
<proteinExistence type="predicted"/>
<dbReference type="AlphaFoldDB" id="A0A088RR47"/>
<dbReference type="Proteomes" id="UP000063063">
    <property type="component" value="Chromosome 20"/>
</dbReference>
<dbReference type="GeneID" id="22574359"/>
<accession>A0A088RR47</accession>